<reference evidence="5 6" key="1">
    <citation type="journal article" date="2018" name="Mol. Ecol.">
        <title>The obligate alkalophilic soda-lake fungus Sodiomyces alkalinus has shifted to a protein diet.</title>
        <authorList>
            <person name="Grum-Grzhimaylo A.A."/>
            <person name="Falkoski D.L."/>
            <person name="van den Heuvel J."/>
            <person name="Valero-Jimenez C.A."/>
            <person name="Min B."/>
            <person name="Choi I.G."/>
            <person name="Lipzen A."/>
            <person name="Daum C.G."/>
            <person name="Aanen D.K."/>
            <person name="Tsang A."/>
            <person name="Henrissat B."/>
            <person name="Bilanenko E.N."/>
            <person name="de Vries R.P."/>
            <person name="van Kan J.A.L."/>
            <person name="Grigoriev I.V."/>
            <person name="Debets A.J.M."/>
        </authorList>
    </citation>
    <scope>NUCLEOTIDE SEQUENCE [LARGE SCALE GENOMIC DNA]</scope>
    <source>
        <strain evidence="5 6">F11</strain>
    </source>
</reference>
<dbReference type="Pfam" id="PF00566">
    <property type="entry name" value="RabGAP-TBC"/>
    <property type="match status" value="1"/>
</dbReference>
<keyword evidence="3" id="KW-0812">Transmembrane</keyword>
<dbReference type="FunFam" id="1.10.472.80:FF:000060">
    <property type="entry name" value="TBC domain protein, putative"/>
    <property type="match status" value="1"/>
</dbReference>
<protein>
    <recommendedName>
        <fullName evidence="4">Rab-GAP TBC domain-containing protein</fullName>
    </recommendedName>
</protein>
<keyword evidence="3" id="KW-1133">Transmembrane helix</keyword>
<dbReference type="PANTHER" id="PTHR20913">
    <property type="entry name" value="TBC1 DOMAIN FAMILY MEMBER 20/GTPASE"/>
    <property type="match status" value="1"/>
</dbReference>
<evidence type="ECO:0000313" key="6">
    <source>
        <dbReference type="Proteomes" id="UP000272025"/>
    </source>
</evidence>
<feature type="region of interest" description="Disordered" evidence="2">
    <location>
        <begin position="1"/>
        <end position="23"/>
    </location>
</feature>
<dbReference type="PANTHER" id="PTHR20913:SF7">
    <property type="entry name" value="RE60063P"/>
    <property type="match status" value="1"/>
</dbReference>
<keyword evidence="3" id="KW-0472">Membrane</keyword>
<proteinExistence type="predicted"/>
<evidence type="ECO:0000256" key="3">
    <source>
        <dbReference type="SAM" id="Phobius"/>
    </source>
</evidence>
<dbReference type="AlphaFoldDB" id="A0A3N2PW34"/>
<evidence type="ECO:0000313" key="5">
    <source>
        <dbReference type="EMBL" id="ROT38694.1"/>
    </source>
</evidence>
<dbReference type="InterPro" id="IPR045913">
    <property type="entry name" value="TBC20/Gyp8-like"/>
</dbReference>
<evidence type="ECO:0000256" key="2">
    <source>
        <dbReference type="SAM" id="MobiDB-lite"/>
    </source>
</evidence>
<sequence length="402" mass="46092">MEFGADQVSHEAEFPSHHAQPEIDHKKADAIVEACTRSDVNALQSLAESEGGFLTDDLRRKAWPILLGVSYNQGEDERPDAPEASWKELPRHRDEDQVQLDVNRAFIYYPTDHSDAQLEERKRELSELINHVLRRYPYLCYFQGYHDICQVFLLVLSSPNHRVRLVARLSALRIRDYMLTTLEPTVNQLRLIPDILGAADPSLRRHLADTEPFYALAGTLTMYAHDIQAYGDIARLFDVLLSHEPVFSIYMFAQIVLNRRDELFEQDPDDPSMLHLILSKVPQKMDLEKLIADTAQLFRRLPPESLPAWRRISTASCLKTARSIEDCAKQTMEDGEAYFERQLKELQAAERRRRIVKTMWLHRKSAGALGLAVVVGLIAVYLPRTSGPITKVSAFFSKLLER</sequence>
<keyword evidence="6" id="KW-1185">Reference proteome</keyword>
<name>A0A3N2PW34_SODAK</name>
<dbReference type="Proteomes" id="UP000272025">
    <property type="component" value="Unassembled WGS sequence"/>
</dbReference>
<accession>A0A3N2PW34</accession>
<dbReference type="GO" id="GO:0005789">
    <property type="term" value="C:endoplasmic reticulum membrane"/>
    <property type="evidence" value="ECO:0007669"/>
    <property type="project" value="TreeGrafter"/>
</dbReference>
<dbReference type="GeneID" id="39577262"/>
<dbReference type="InterPro" id="IPR035969">
    <property type="entry name" value="Rab-GAP_TBC_sf"/>
</dbReference>
<dbReference type="PROSITE" id="PS50086">
    <property type="entry name" value="TBC_RABGAP"/>
    <property type="match status" value="1"/>
</dbReference>
<evidence type="ECO:0000259" key="4">
    <source>
        <dbReference type="PROSITE" id="PS50086"/>
    </source>
</evidence>
<dbReference type="EMBL" id="ML119055">
    <property type="protein sequence ID" value="ROT38694.1"/>
    <property type="molecule type" value="Genomic_DNA"/>
</dbReference>
<feature type="domain" description="Rab-GAP TBC" evidence="4">
    <location>
        <begin position="53"/>
        <end position="244"/>
    </location>
</feature>
<organism evidence="5 6">
    <name type="scientific">Sodiomyces alkalinus (strain CBS 110278 / VKM F-3762 / F11)</name>
    <name type="common">Alkaliphilic filamentous fungus</name>
    <dbReference type="NCBI Taxonomy" id="1314773"/>
    <lineage>
        <taxon>Eukaryota</taxon>
        <taxon>Fungi</taxon>
        <taxon>Dikarya</taxon>
        <taxon>Ascomycota</taxon>
        <taxon>Pezizomycotina</taxon>
        <taxon>Sordariomycetes</taxon>
        <taxon>Hypocreomycetidae</taxon>
        <taxon>Glomerellales</taxon>
        <taxon>Plectosphaerellaceae</taxon>
        <taxon>Sodiomyces</taxon>
    </lineage>
</organism>
<feature type="compositionally biased region" description="Basic and acidic residues" evidence="2">
    <location>
        <begin position="8"/>
        <end position="23"/>
    </location>
</feature>
<dbReference type="Gene3D" id="1.10.8.1310">
    <property type="match status" value="1"/>
</dbReference>
<dbReference type="Gene3D" id="1.10.472.80">
    <property type="entry name" value="Ypt/Rab-GAP domain of gyp1p, domain 3"/>
    <property type="match status" value="1"/>
</dbReference>
<dbReference type="RefSeq" id="XP_028466500.1">
    <property type="nucleotide sequence ID" value="XM_028608784.1"/>
</dbReference>
<gene>
    <name evidence="5" type="ORF">SODALDRAFT_295608</name>
</gene>
<dbReference type="InterPro" id="IPR000195">
    <property type="entry name" value="Rab-GAP-TBC_dom"/>
</dbReference>
<dbReference type="SMART" id="SM00164">
    <property type="entry name" value="TBC"/>
    <property type="match status" value="1"/>
</dbReference>
<feature type="transmembrane region" description="Helical" evidence="3">
    <location>
        <begin position="361"/>
        <end position="382"/>
    </location>
</feature>
<dbReference type="GO" id="GO:0005096">
    <property type="term" value="F:GTPase activator activity"/>
    <property type="evidence" value="ECO:0007669"/>
    <property type="project" value="UniProtKB-KW"/>
</dbReference>
<keyword evidence="1" id="KW-0343">GTPase activation</keyword>
<dbReference type="OrthoDB" id="206700at2759"/>
<dbReference type="FunFam" id="1.10.8.1310:FF:000001">
    <property type="entry name" value="TBC1 domain family, member 20"/>
    <property type="match status" value="1"/>
</dbReference>
<dbReference type="SUPFAM" id="SSF47923">
    <property type="entry name" value="Ypt/Rab-GAP domain of gyp1p"/>
    <property type="match status" value="2"/>
</dbReference>
<dbReference type="GO" id="GO:0006888">
    <property type="term" value="P:endoplasmic reticulum to Golgi vesicle-mediated transport"/>
    <property type="evidence" value="ECO:0007669"/>
    <property type="project" value="TreeGrafter"/>
</dbReference>
<dbReference type="STRING" id="1314773.A0A3N2PW34"/>
<evidence type="ECO:0000256" key="1">
    <source>
        <dbReference type="ARBA" id="ARBA00022468"/>
    </source>
</evidence>